<dbReference type="Gene3D" id="3.20.20.80">
    <property type="entry name" value="Glycosidases"/>
    <property type="match status" value="1"/>
</dbReference>
<keyword evidence="5" id="KW-0119">Carbohydrate metabolism</keyword>
<reference evidence="11 12" key="1">
    <citation type="submission" date="2023-12" db="EMBL/GenBank/DDBJ databases">
        <title>Evaluation and characterization of a potential secondary metabolite violacein from indigenous Chromobacterium amazonense SAM215.</title>
        <authorList>
            <person name="Tarafdar M.R."/>
            <person name="Abedin S.M."/>
            <person name="Atiqua A."/>
            <person name="Saha A."/>
            <person name="Khan S.N."/>
        </authorList>
    </citation>
    <scope>NUCLEOTIDE SEQUENCE [LARGE SCALE GENOMIC DNA]</scope>
    <source>
        <strain evidence="11 12">SAM215</strain>
    </source>
</reference>
<accession>A0ABU8V4Q0</accession>
<keyword evidence="4" id="KW-0624">Polysaccharide degradation</keyword>
<dbReference type="InterPro" id="IPR029070">
    <property type="entry name" value="Chitinase_insertion_sf"/>
</dbReference>
<comment type="similarity">
    <text evidence="8">Belongs to the glycosyl hydrolase 18 family.</text>
</comment>
<evidence type="ECO:0000313" key="12">
    <source>
        <dbReference type="Proteomes" id="UP001224516"/>
    </source>
</evidence>
<dbReference type="EMBL" id="JAVFJF020000034">
    <property type="protein sequence ID" value="MEJ8676054.1"/>
    <property type="molecule type" value="Genomic_DNA"/>
</dbReference>
<name>A0ABU8V4Q0_9NEIS</name>
<protein>
    <recommendedName>
        <fullName evidence="2">chitinase</fullName>
        <ecNumber evidence="2">3.2.1.14</ecNumber>
    </recommendedName>
</protein>
<dbReference type="InterPro" id="IPR017853">
    <property type="entry name" value="GH"/>
</dbReference>
<dbReference type="InterPro" id="IPR001223">
    <property type="entry name" value="Glyco_hydro18_cat"/>
</dbReference>
<dbReference type="InterPro" id="IPR050314">
    <property type="entry name" value="Glycosyl_Hydrlase_18"/>
</dbReference>
<proteinExistence type="inferred from homology"/>
<sequence length="547" mass="59607">MRRIIIESRRITMLHFPLSRTLLAIGAAFALTQAVWAAPSCSPWSSSQVYNAGDYATFSGKTWRASWWTQGEQPGSSQWGAWQERPASECSPADPGQPSSGVPPEPTPTVGRNVGSYFAQWGIYDRNYKVFNLVKSGGDKQLTFLNYAFGNVYADGKCGMVTRAENGNGDGGDAWADYQRAFAANESVDGKGDNWNDPLRGNFNQLRKLKLANPQLKVLISLGGWTWSKNFGKFAATDAGRKTMVSSCIDLYIKGNLPMGENAGGQAAALGVFDGFDIDWEYPGGGGLPTNTVDPNDRQNYTLLLAEFRNQLNALSTQNKRRYYLTAAIGSGVDKIRNTEPAKYSAYLDWINVMTYDFHGGWEAKGPTNFQSNLYRDPAAPVTGDQVYYTVDDAVKTLVNAGVPRAKINVGLPFYGRGWAGVAAGPKGDGLYQVATGPAKGTYEQGIEDYRVLVNRNAKQFVSPVAKQLWTYDGNEFWSYDDPATIRGKLDYVRSQQLGGVFSWSLDGDDAQSTLLKTSAEVRLDAATAAQRRAAAAAAAKAKAAKK</sequence>
<dbReference type="SMART" id="SM00636">
    <property type="entry name" value="Glyco_18"/>
    <property type="match status" value="1"/>
</dbReference>
<dbReference type="PANTHER" id="PTHR11177:SF317">
    <property type="entry name" value="CHITINASE 12-RELATED"/>
    <property type="match status" value="1"/>
</dbReference>
<evidence type="ECO:0000256" key="8">
    <source>
        <dbReference type="RuleBase" id="RU004453"/>
    </source>
</evidence>
<keyword evidence="4" id="KW-0146">Chitin degradation</keyword>
<dbReference type="Gene3D" id="2.10.10.20">
    <property type="entry name" value="Carbohydrate-binding module superfamily 5/12"/>
    <property type="match status" value="1"/>
</dbReference>
<dbReference type="PROSITE" id="PS51910">
    <property type="entry name" value="GH18_2"/>
    <property type="match status" value="1"/>
</dbReference>
<gene>
    <name evidence="11" type="ORF">QCL97_015055</name>
</gene>
<dbReference type="Gene3D" id="3.10.50.10">
    <property type="match status" value="1"/>
</dbReference>
<dbReference type="SUPFAM" id="SSF51445">
    <property type="entry name" value="(Trans)glycosidases"/>
    <property type="match status" value="1"/>
</dbReference>
<evidence type="ECO:0000256" key="9">
    <source>
        <dbReference type="SAM" id="MobiDB-lite"/>
    </source>
</evidence>
<dbReference type="RefSeq" id="WP_307910662.1">
    <property type="nucleotide sequence ID" value="NZ_JAVFJF020000034.1"/>
</dbReference>
<dbReference type="PANTHER" id="PTHR11177">
    <property type="entry name" value="CHITINASE"/>
    <property type="match status" value="1"/>
</dbReference>
<evidence type="ECO:0000256" key="1">
    <source>
        <dbReference type="ARBA" id="ARBA00000822"/>
    </source>
</evidence>
<feature type="domain" description="GH18" evidence="10">
    <location>
        <begin position="112"/>
        <end position="526"/>
    </location>
</feature>
<dbReference type="Proteomes" id="UP001224516">
    <property type="component" value="Unassembled WGS sequence"/>
</dbReference>
<dbReference type="InterPro" id="IPR011583">
    <property type="entry name" value="Chitinase_II/V-like_cat"/>
</dbReference>
<dbReference type="InterPro" id="IPR003610">
    <property type="entry name" value="CBM5/12"/>
</dbReference>
<feature type="region of interest" description="Disordered" evidence="9">
    <location>
        <begin position="70"/>
        <end position="109"/>
    </location>
</feature>
<organism evidence="11 12">
    <name type="scientific">Chromobacterium amazonense</name>
    <dbReference type="NCBI Taxonomy" id="1382803"/>
    <lineage>
        <taxon>Bacteria</taxon>
        <taxon>Pseudomonadati</taxon>
        <taxon>Pseudomonadota</taxon>
        <taxon>Betaproteobacteria</taxon>
        <taxon>Neisseriales</taxon>
        <taxon>Chromobacteriaceae</taxon>
        <taxon>Chromobacterium</taxon>
    </lineage>
</organism>
<comment type="caution">
    <text evidence="11">The sequence shown here is derived from an EMBL/GenBank/DDBJ whole genome shotgun (WGS) entry which is preliminary data.</text>
</comment>
<evidence type="ECO:0000256" key="4">
    <source>
        <dbReference type="ARBA" id="ARBA00023024"/>
    </source>
</evidence>
<keyword evidence="12" id="KW-1185">Reference proteome</keyword>
<evidence type="ECO:0000259" key="10">
    <source>
        <dbReference type="PROSITE" id="PS51910"/>
    </source>
</evidence>
<dbReference type="Pfam" id="PF02839">
    <property type="entry name" value="CBM_5_12"/>
    <property type="match status" value="1"/>
</dbReference>
<evidence type="ECO:0000256" key="5">
    <source>
        <dbReference type="ARBA" id="ARBA00023277"/>
    </source>
</evidence>
<evidence type="ECO:0000313" key="11">
    <source>
        <dbReference type="EMBL" id="MEJ8676054.1"/>
    </source>
</evidence>
<dbReference type="GO" id="GO:0016787">
    <property type="term" value="F:hydrolase activity"/>
    <property type="evidence" value="ECO:0007669"/>
    <property type="project" value="UniProtKB-KW"/>
</dbReference>
<evidence type="ECO:0000256" key="7">
    <source>
        <dbReference type="RuleBase" id="RU000489"/>
    </source>
</evidence>
<evidence type="ECO:0000256" key="3">
    <source>
        <dbReference type="ARBA" id="ARBA00022801"/>
    </source>
</evidence>
<dbReference type="CDD" id="cd06548">
    <property type="entry name" value="GH18_chitinase"/>
    <property type="match status" value="1"/>
</dbReference>
<dbReference type="EC" id="3.2.1.14" evidence="2"/>
<comment type="catalytic activity">
    <reaction evidence="1">
        <text>Random endo-hydrolysis of N-acetyl-beta-D-glucosaminide (1-&gt;4)-beta-linkages in chitin and chitodextrins.</text>
        <dbReference type="EC" id="3.2.1.14"/>
    </reaction>
</comment>
<dbReference type="InterPro" id="IPR001579">
    <property type="entry name" value="Glyco_hydro_18_chit_AS"/>
</dbReference>
<dbReference type="SUPFAM" id="SSF51055">
    <property type="entry name" value="Carbohydrate binding domain"/>
    <property type="match status" value="1"/>
</dbReference>
<dbReference type="SUPFAM" id="SSF54556">
    <property type="entry name" value="Chitinase insertion domain"/>
    <property type="match status" value="1"/>
</dbReference>
<feature type="compositionally biased region" description="Polar residues" evidence="9">
    <location>
        <begin position="70"/>
        <end position="80"/>
    </location>
</feature>
<evidence type="ECO:0000256" key="2">
    <source>
        <dbReference type="ARBA" id="ARBA00012729"/>
    </source>
</evidence>
<dbReference type="Pfam" id="PF00704">
    <property type="entry name" value="Glyco_hydro_18"/>
    <property type="match status" value="1"/>
</dbReference>
<keyword evidence="3 7" id="KW-0378">Hydrolase</keyword>
<evidence type="ECO:0000256" key="6">
    <source>
        <dbReference type="ARBA" id="ARBA00023295"/>
    </source>
</evidence>
<dbReference type="CDD" id="cd12215">
    <property type="entry name" value="ChiC_BD"/>
    <property type="match status" value="1"/>
</dbReference>
<dbReference type="PROSITE" id="PS01095">
    <property type="entry name" value="GH18_1"/>
    <property type="match status" value="1"/>
</dbReference>
<keyword evidence="6 7" id="KW-0326">Glycosidase</keyword>
<dbReference type="SMART" id="SM00495">
    <property type="entry name" value="ChtBD3"/>
    <property type="match status" value="1"/>
</dbReference>
<dbReference type="InterPro" id="IPR036573">
    <property type="entry name" value="CBM_sf_5/12"/>
</dbReference>